<dbReference type="Gene3D" id="3.40.50.300">
    <property type="entry name" value="P-loop containing nucleotide triphosphate hydrolases"/>
    <property type="match status" value="2"/>
</dbReference>
<feature type="coiled-coil region" evidence="1">
    <location>
        <begin position="252"/>
        <end position="286"/>
    </location>
</feature>
<keyword evidence="3" id="KW-1185">Reference proteome</keyword>
<feature type="coiled-coil region" evidence="1">
    <location>
        <begin position="1004"/>
        <end position="1031"/>
    </location>
</feature>
<organism evidence="2 3">
    <name type="scientific">Providencia huashanensis</name>
    <dbReference type="NCBI Taxonomy" id="3037798"/>
    <lineage>
        <taxon>Bacteria</taxon>
        <taxon>Pseudomonadati</taxon>
        <taxon>Pseudomonadota</taxon>
        <taxon>Gammaproteobacteria</taxon>
        <taxon>Enterobacterales</taxon>
        <taxon>Morganellaceae</taxon>
        <taxon>Providencia</taxon>
    </lineage>
</organism>
<protein>
    <submittedName>
        <fullName evidence="2">AAA family ATPase</fullName>
    </submittedName>
</protein>
<feature type="coiled-coil region" evidence="1">
    <location>
        <begin position="445"/>
        <end position="516"/>
    </location>
</feature>
<keyword evidence="1" id="KW-0175">Coiled coil</keyword>
<gene>
    <name evidence="2" type="ORF">Q5E86_12820</name>
</gene>
<feature type="coiled-coil region" evidence="1">
    <location>
        <begin position="824"/>
        <end position="909"/>
    </location>
</feature>
<evidence type="ECO:0000313" key="2">
    <source>
        <dbReference type="EMBL" id="MDO7857209.1"/>
    </source>
</evidence>
<accession>A0ABT9AS78</accession>
<dbReference type="EMBL" id="JAUQTG010000006">
    <property type="protein sequence ID" value="MDO7857209.1"/>
    <property type="molecule type" value="Genomic_DNA"/>
</dbReference>
<feature type="coiled-coil region" evidence="1">
    <location>
        <begin position="571"/>
        <end position="672"/>
    </location>
</feature>
<dbReference type="PANTHER" id="PTHR32114">
    <property type="entry name" value="ABC TRANSPORTER ABCH.3"/>
    <property type="match status" value="1"/>
</dbReference>
<reference evidence="2" key="1">
    <citation type="submission" date="2023-07" db="EMBL/GenBank/DDBJ databases">
        <authorList>
            <person name="Yang W."/>
            <person name="Chen J."/>
            <person name="Ji P."/>
            <person name="Hu F."/>
        </authorList>
    </citation>
    <scope>NUCLEOTIDE SEQUENCE</scope>
    <source>
        <strain evidence="2">CRE-138-0111</strain>
    </source>
</reference>
<dbReference type="SUPFAM" id="SSF52540">
    <property type="entry name" value="P-loop containing nucleoside triphosphate hydrolases"/>
    <property type="match status" value="3"/>
</dbReference>
<dbReference type="InterPro" id="IPR027417">
    <property type="entry name" value="P-loop_NTPase"/>
</dbReference>
<dbReference type="Proteomes" id="UP001176478">
    <property type="component" value="Unassembled WGS sequence"/>
</dbReference>
<dbReference type="PANTHER" id="PTHR32114:SF2">
    <property type="entry name" value="ABC TRANSPORTER ABCH.3"/>
    <property type="match status" value="1"/>
</dbReference>
<evidence type="ECO:0000313" key="3">
    <source>
        <dbReference type="Proteomes" id="UP001176478"/>
    </source>
</evidence>
<name>A0ABT9AS78_9GAMM</name>
<comment type="caution">
    <text evidence="2">The sequence shown here is derived from an EMBL/GenBank/DDBJ whole genome shotgun (WGS) entry which is preliminary data.</text>
</comment>
<evidence type="ECO:0000256" key="1">
    <source>
        <dbReference type="SAM" id="Coils"/>
    </source>
</evidence>
<proteinExistence type="predicted"/>
<dbReference type="Pfam" id="PF13558">
    <property type="entry name" value="SbcC_Walker_B"/>
    <property type="match status" value="1"/>
</dbReference>
<sequence>MKILSLRLKNINSLKGEWKIDFTQEPFASNGLFAITGATGAGKTTLLDAICLALYHRTPRLKTISNSQNELMTRHTGECLTEVEFEVKGKAYRAFWSQRRAGGKPDGNLQQPKAELATVADNQILTVKITEIKDLIAQITGLDYERFTKSILLSQGDFAAFLNASEKERADLLEEITGTEIYSQISIYIFNQHKQAKIDLDLLKAKAQAINLLSESEHQSLLEKQTGLLQQETQLKQKRDHHQQAINWWKQFHQLTQRMQSLDSELKNAELALENAQPQLKKLADNSPAELLRPLWQDIERQQQLLTEQMEKQTRLHNALTIKQGERTPVQQKLIQAQNDYQQHINFTKQQHQLIEEIVRPLDNQIAQLKQQQVEFTKQITEQQASFTLKQQQVIEAQNHIQSATQELAQLHIFLEEKHKDADIHTQIGSWKQQSQFVFELADKRANLTQKQQTLAHETQQLQKNNQQHSQQLTQKRAELEQHTAVFRQLEERYKNSKQEQDIKVNTQRIEQIQNRLQHAKLLPLMLSQYLATQAQFQQHHLQQAEIAQALAQSEKELDITKVKINELTPLIKLTNEKLQLERKIVSLENERQHLIAGEPCPLCGATEHPAVDKYKSIHLSETQSQLNELTEKLDNLKQHHAGLVSLLATQNQRQSENIQQQQKVKTQLEELTHHWQKTCEQALTPKLAQNEQSVTKLIDELTCQLASQQKIVADFATLEHEYQQAKHQQHELQASFNQLQADQLLIEERLKYQTQLFDETQKEQCQIQQREREQIGQLQLALAPFDLNLPESETFDTWLTEVTQRGEFFNTQKMLAQTLSQQIDVSNATLQSESNQLNKLNQQLDNDKHQLKRIEIDLEQKSTLRKTHLSGLPVSQYIQRLNTKQEMLSQAQEALHKQLNEIDNAISVMNGSYQELIEITRKTTTARDQAESQFTQALENSPFSSQQKFLDALLTSEEKQLLEELKQRVNQNLLQNQTRHKECQLAIEALKQQVITGFSDIPEEQIHTTIIALDEEIKQLNQEQGQIINQLGMDKQLRQQQQGLLQEIEKSQLSYDDWSYLSGLIGSAEGDKFRRYAQGLTLDCLVSLANQQLDKLHGRYLLQRNHQSNLELQVIDGWQADTVRDIKTLSGGESFLVSLALALALSDMVSNRTQLESLFLDEGFGTLDAETLDIALDALESLNASGKTIGVISHIEAMKERIPVQIAVKKANGLGFSELPAQYRVNWLPLW</sequence>
<reference evidence="2" key="2">
    <citation type="journal article" date="2024" name="Int. J. Antimicrob. Agents">
        <title>Identification of a novel Providencia species showing multi-drug-resistant in three patients with hospital-acquired infection.</title>
        <authorList>
            <person name="Yang W."/>
            <person name="Chen J."/>
            <person name="Yang F."/>
            <person name="Ji P."/>
            <person name="Shen S."/>
            <person name="Yin D."/>
            <person name="Hu F."/>
        </authorList>
    </citation>
    <scope>NUCLEOTIDE SEQUENCE</scope>
    <source>
        <strain evidence="2">CRE-138-0111</strain>
    </source>
</reference>
<feature type="coiled-coil region" evidence="1">
    <location>
        <begin position="716"/>
        <end position="743"/>
    </location>
</feature>